<gene>
    <name evidence="1" type="ORF">HPB50_008664</name>
</gene>
<organism evidence="1 2">
    <name type="scientific">Hyalomma asiaticum</name>
    <name type="common">Tick</name>
    <dbReference type="NCBI Taxonomy" id="266040"/>
    <lineage>
        <taxon>Eukaryota</taxon>
        <taxon>Metazoa</taxon>
        <taxon>Ecdysozoa</taxon>
        <taxon>Arthropoda</taxon>
        <taxon>Chelicerata</taxon>
        <taxon>Arachnida</taxon>
        <taxon>Acari</taxon>
        <taxon>Parasitiformes</taxon>
        <taxon>Ixodida</taxon>
        <taxon>Ixodoidea</taxon>
        <taxon>Ixodidae</taxon>
        <taxon>Hyalomminae</taxon>
        <taxon>Hyalomma</taxon>
    </lineage>
</organism>
<keyword evidence="2" id="KW-1185">Reference proteome</keyword>
<protein>
    <submittedName>
        <fullName evidence="1">Uncharacterized protein</fullName>
    </submittedName>
</protein>
<evidence type="ECO:0000313" key="1">
    <source>
        <dbReference type="EMBL" id="KAH6945463.1"/>
    </source>
</evidence>
<sequence length="325" mass="36115">MCAKARTIVGYYKRSSTARARLQDIQKQLSVDPPLELVQDVPTRWNSEFAMLARLLKLKTAVTIDLTENDSVENLTNGEWRQVSAFVTVLQPVEEATTAACAESYPTLSLVVPLVHCMKLLLCDKTSDCDEYAFAQNLLKSINARFPAVSTTAPNCLATLLDPRFKDVCYGDEEKVEVRALVHSVLKEMSGRSADVEMPADCSANQSGQASECSPLWKIFSSLAAGQKEGADLLMQELSGYLEAPLLPRQDNPFQWWQNVGKAKYKTLVTAAKRYLGIPATQVPSERLFSACSNTVTSRRESLSSKNVEELVFLHGNYRYYPKAL</sequence>
<name>A0ACB7TEG0_HYAAI</name>
<accession>A0ACB7TEG0</accession>
<comment type="caution">
    <text evidence="1">The sequence shown here is derived from an EMBL/GenBank/DDBJ whole genome shotgun (WGS) entry which is preliminary data.</text>
</comment>
<proteinExistence type="predicted"/>
<evidence type="ECO:0000313" key="2">
    <source>
        <dbReference type="Proteomes" id="UP000821845"/>
    </source>
</evidence>
<dbReference type="EMBL" id="CM023481">
    <property type="protein sequence ID" value="KAH6945463.1"/>
    <property type="molecule type" value="Genomic_DNA"/>
</dbReference>
<dbReference type="Proteomes" id="UP000821845">
    <property type="component" value="Chromosome 1"/>
</dbReference>
<reference evidence="1" key="1">
    <citation type="submission" date="2020-05" db="EMBL/GenBank/DDBJ databases">
        <title>Large-scale comparative analyses of tick genomes elucidate their genetic diversity and vector capacities.</title>
        <authorList>
            <person name="Jia N."/>
            <person name="Wang J."/>
            <person name="Shi W."/>
            <person name="Du L."/>
            <person name="Sun Y."/>
            <person name="Zhan W."/>
            <person name="Jiang J."/>
            <person name="Wang Q."/>
            <person name="Zhang B."/>
            <person name="Ji P."/>
            <person name="Sakyi L.B."/>
            <person name="Cui X."/>
            <person name="Yuan T."/>
            <person name="Jiang B."/>
            <person name="Yang W."/>
            <person name="Lam T.T.-Y."/>
            <person name="Chang Q."/>
            <person name="Ding S."/>
            <person name="Wang X."/>
            <person name="Zhu J."/>
            <person name="Ruan X."/>
            <person name="Zhao L."/>
            <person name="Wei J."/>
            <person name="Que T."/>
            <person name="Du C."/>
            <person name="Cheng J."/>
            <person name="Dai P."/>
            <person name="Han X."/>
            <person name="Huang E."/>
            <person name="Gao Y."/>
            <person name="Liu J."/>
            <person name="Shao H."/>
            <person name="Ye R."/>
            <person name="Li L."/>
            <person name="Wei W."/>
            <person name="Wang X."/>
            <person name="Wang C."/>
            <person name="Yang T."/>
            <person name="Huo Q."/>
            <person name="Li W."/>
            <person name="Guo W."/>
            <person name="Chen H."/>
            <person name="Zhou L."/>
            <person name="Ni X."/>
            <person name="Tian J."/>
            <person name="Zhou Y."/>
            <person name="Sheng Y."/>
            <person name="Liu T."/>
            <person name="Pan Y."/>
            <person name="Xia L."/>
            <person name="Li J."/>
            <person name="Zhao F."/>
            <person name="Cao W."/>
        </authorList>
    </citation>
    <scope>NUCLEOTIDE SEQUENCE</scope>
    <source>
        <strain evidence="1">Hyas-2018</strain>
    </source>
</reference>